<proteinExistence type="predicted"/>
<gene>
    <name evidence="2" type="ORF">BCF44_109174</name>
</gene>
<feature type="region of interest" description="Disordered" evidence="1">
    <location>
        <begin position="227"/>
        <end position="251"/>
    </location>
</feature>
<evidence type="ECO:0000313" key="3">
    <source>
        <dbReference type="Proteomes" id="UP000256269"/>
    </source>
</evidence>
<reference evidence="2 3" key="1">
    <citation type="submission" date="2018-08" db="EMBL/GenBank/DDBJ databases">
        <title>Genomic Encyclopedia of Archaeal and Bacterial Type Strains, Phase II (KMG-II): from individual species to whole genera.</title>
        <authorList>
            <person name="Goeker M."/>
        </authorList>
    </citation>
    <scope>NUCLEOTIDE SEQUENCE [LARGE SCALE GENOMIC DNA]</scope>
    <source>
        <strain evidence="2 3">DSM 45791</strain>
    </source>
</reference>
<organism evidence="2 3">
    <name type="scientific">Kutzneria buriramensis</name>
    <dbReference type="NCBI Taxonomy" id="1045776"/>
    <lineage>
        <taxon>Bacteria</taxon>
        <taxon>Bacillati</taxon>
        <taxon>Actinomycetota</taxon>
        <taxon>Actinomycetes</taxon>
        <taxon>Pseudonocardiales</taxon>
        <taxon>Pseudonocardiaceae</taxon>
        <taxon>Kutzneria</taxon>
    </lineage>
</organism>
<feature type="region of interest" description="Disordered" evidence="1">
    <location>
        <begin position="1"/>
        <end position="69"/>
    </location>
</feature>
<comment type="caution">
    <text evidence="2">The sequence shown here is derived from an EMBL/GenBank/DDBJ whole genome shotgun (WGS) entry which is preliminary data.</text>
</comment>
<sequence>MDPRSSVAEPVAQEIRGVAMPGGRPPKPVEQKAAVGRSAGRDSGGRKLPETVVELPTAEGVPDPPADLVTSDKATLCSFARTSPLDEDESGLDSPDAARWRPPPGEAPLPRCEICEADIGATAWRELWTQGKTWLSMQRDRHIIVRLCRAYVEEAHLRSALDEDGPFVKGQRGGLVAHPAVSMLRTLEVQITKWEGLCGFNPSDGGRLGIKVGKRGATPLEELLARRAEARGQRGGTAQRAARPKRPASGN</sequence>
<dbReference type="Pfam" id="PF05119">
    <property type="entry name" value="Terminase_4"/>
    <property type="match status" value="1"/>
</dbReference>
<keyword evidence="3" id="KW-1185">Reference proteome</keyword>
<feature type="region of interest" description="Disordered" evidence="1">
    <location>
        <begin position="81"/>
        <end position="105"/>
    </location>
</feature>
<dbReference type="EMBL" id="QUNO01000009">
    <property type="protein sequence ID" value="REH43631.1"/>
    <property type="molecule type" value="Genomic_DNA"/>
</dbReference>
<dbReference type="InterPro" id="IPR006448">
    <property type="entry name" value="Phage_term_ssu_P27"/>
</dbReference>
<protein>
    <submittedName>
        <fullName evidence="2">P27 family predicted phage terminase small subunit</fullName>
    </submittedName>
</protein>
<dbReference type="Proteomes" id="UP000256269">
    <property type="component" value="Unassembled WGS sequence"/>
</dbReference>
<feature type="compositionally biased region" description="Basic and acidic residues" evidence="1">
    <location>
        <begin position="39"/>
        <end position="49"/>
    </location>
</feature>
<accession>A0A3E0HED5</accession>
<evidence type="ECO:0000256" key="1">
    <source>
        <dbReference type="SAM" id="MobiDB-lite"/>
    </source>
</evidence>
<dbReference type="AlphaFoldDB" id="A0A3E0HED5"/>
<evidence type="ECO:0000313" key="2">
    <source>
        <dbReference type="EMBL" id="REH43631.1"/>
    </source>
</evidence>
<feature type="compositionally biased region" description="Basic residues" evidence="1">
    <location>
        <begin position="242"/>
        <end position="251"/>
    </location>
</feature>
<name>A0A3E0HED5_9PSEU</name>